<protein>
    <recommendedName>
        <fullName evidence="5">Acetyltransferase</fullName>
        <ecNumber evidence="5">2.3.1.-</ecNumber>
    </recommendedName>
</protein>
<feature type="domain" description="Maltose/galactoside acetyltransferase" evidence="6">
    <location>
        <begin position="7"/>
        <end position="59"/>
    </location>
</feature>
<reference evidence="7 8" key="1">
    <citation type="journal article" date="2016" name="Microbiology (Mosc.)">
        <title>Comparison of Lactobacillus crispatus isolates from Lactobacillus-dominated vaginal microbiomes with isolates from microbiomes containing bacterial vaginosis-associated bacteria.</title>
        <authorList>
            <person name="Abdelmaksoud A.A."/>
            <person name="Koparde V.N."/>
            <person name="Sheth N.U."/>
            <person name="Serrano M.G."/>
            <person name="Glascock A.L."/>
            <person name="Fettweis J.M."/>
            <person name="Strauss Iii J.F."/>
            <person name="Buck G.A."/>
            <person name="Jefferson K.K."/>
        </authorList>
    </citation>
    <scope>NUCLEOTIDE SEQUENCE [LARGE SCALE GENOMIC DNA]</scope>
    <source>
        <strain evidence="7 8">VMC3</strain>
    </source>
</reference>
<dbReference type="EC" id="2.3.1.-" evidence="5"/>
<dbReference type="GO" id="GO:0008870">
    <property type="term" value="F:galactoside O-acetyltransferase activity"/>
    <property type="evidence" value="ECO:0007669"/>
    <property type="project" value="TreeGrafter"/>
</dbReference>
<evidence type="ECO:0000313" key="8">
    <source>
        <dbReference type="Proteomes" id="UP000067598"/>
    </source>
</evidence>
<comment type="similarity">
    <text evidence="1 5">Belongs to the transferase hexapeptide repeat family.</text>
</comment>
<evidence type="ECO:0000256" key="5">
    <source>
        <dbReference type="RuleBase" id="RU367021"/>
    </source>
</evidence>
<evidence type="ECO:0000313" key="7">
    <source>
        <dbReference type="EMBL" id="KWU04811.1"/>
    </source>
</evidence>
<sequence length="200" mass="21629">MSLRTKFNYMATGRPYNDADPRLDTLRDLATLKTNNINNENDHAKKEILIKELFGSTGEHPFVNPNFRCEFGQNIHVGDNFYANYDCTILDGAPVYIGNNVLFGPKVGLYTSNHLFDPAERKAGGCVAHSIGIGDNVWLGAGISVTPDTIIGCNSIIGAGSVVVNDIPDNVIAAGNPCKVIRRITAADRTGFDPNSGQFL</sequence>
<dbReference type="InterPro" id="IPR039369">
    <property type="entry name" value="LacA-like"/>
</dbReference>
<dbReference type="PATRIC" id="fig|47770.28.peg.1531"/>
<evidence type="ECO:0000256" key="2">
    <source>
        <dbReference type="ARBA" id="ARBA00022679"/>
    </source>
</evidence>
<evidence type="ECO:0000256" key="1">
    <source>
        <dbReference type="ARBA" id="ARBA00007274"/>
    </source>
</evidence>
<evidence type="ECO:0000259" key="6">
    <source>
        <dbReference type="SMART" id="SM01266"/>
    </source>
</evidence>
<evidence type="ECO:0000256" key="3">
    <source>
        <dbReference type="ARBA" id="ARBA00022737"/>
    </source>
</evidence>
<dbReference type="AlphaFoldDB" id="A0A109DG40"/>
<keyword evidence="4 5" id="KW-0012">Acyltransferase</keyword>
<name>A0A109DG40_9LACO</name>
<dbReference type="Proteomes" id="UP000067598">
    <property type="component" value="Unassembled WGS sequence"/>
</dbReference>
<dbReference type="Gene3D" id="2.160.10.10">
    <property type="entry name" value="Hexapeptide repeat proteins"/>
    <property type="match status" value="1"/>
</dbReference>
<keyword evidence="2 5" id="KW-0808">Transferase</keyword>
<dbReference type="SUPFAM" id="SSF51161">
    <property type="entry name" value="Trimeric LpxA-like enzymes"/>
    <property type="match status" value="1"/>
</dbReference>
<dbReference type="PANTHER" id="PTHR43017:SF1">
    <property type="entry name" value="ACETYLTRANSFERASE YJL218W-RELATED"/>
    <property type="match status" value="1"/>
</dbReference>
<keyword evidence="3" id="KW-0677">Repeat</keyword>
<dbReference type="Pfam" id="PF12464">
    <property type="entry name" value="Mac"/>
    <property type="match status" value="1"/>
</dbReference>
<dbReference type="InterPro" id="IPR024688">
    <property type="entry name" value="Mac_dom"/>
</dbReference>
<dbReference type="CDD" id="cd03357">
    <property type="entry name" value="LbH_MAT_GAT"/>
    <property type="match status" value="1"/>
</dbReference>
<organism evidence="7 8">
    <name type="scientific">Lactobacillus crispatus</name>
    <dbReference type="NCBI Taxonomy" id="47770"/>
    <lineage>
        <taxon>Bacteria</taxon>
        <taxon>Bacillati</taxon>
        <taxon>Bacillota</taxon>
        <taxon>Bacilli</taxon>
        <taxon>Lactobacillales</taxon>
        <taxon>Lactobacillaceae</taxon>
        <taxon>Lactobacillus</taxon>
    </lineage>
</organism>
<dbReference type="RefSeq" id="WP_060461659.1">
    <property type="nucleotide sequence ID" value="NZ_AP025162.1"/>
</dbReference>
<proteinExistence type="inferred from homology"/>
<dbReference type="SMART" id="SM01266">
    <property type="entry name" value="Mac"/>
    <property type="match status" value="1"/>
</dbReference>
<dbReference type="EMBL" id="LJGP01000005">
    <property type="protein sequence ID" value="KWU04811.1"/>
    <property type="molecule type" value="Genomic_DNA"/>
</dbReference>
<dbReference type="PANTHER" id="PTHR43017">
    <property type="entry name" value="GALACTOSIDE O-ACETYLTRANSFERASE"/>
    <property type="match status" value="1"/>
</dbReference>
<dbReference type="InterPro" id="IPR011004">
    <property type="entry name" value="Trimer_LpxA-like_sf"/>
</dbReference>
<gene>
    <name evidence="7" type="ORF">AEL95_01005</name>
</gene>
<comment type="caution">
    <text evidence="7">The sequence shown here is derived from an EMBL/GenBank/DDBJ whole genome shotgun (WGS) entry which is preliminary data.</text>
</comment>
<evidence type="ECO:0000256" key="4">
    <source>
        <dbReference type="ARBA" id="ARBA00023315"/>
    </source>
</evidence>
<accession>A0A109DG40</accession>